<dbReference type="InterPro" id="IPR002797">
    <property type="entry name" value="Polysacc_synth"/>
</dbReference>
<feature type="transmembrane region" description="Helical" evidence="6">
    <location>
        <begin position="91"/>
        <end position="113"/>
    </location>
</feature>
<keyword evidence="8" id="KW-1185">Reference proteome</keyword>
<feature type="transmembrane region" description="Helical" evidence="6">
    <location>
        <begin position="188"/>
        <end position="212"/>
    </location>
</feature>
<dbReference type="CDD" id="cd13128">
    <property type="entry name" value="MATE_Wzx_like"/>
    <property type="match status" value="1"/>
</dbReference>
<evidence type="ECO:0000256" key="1">
    <source>
        <dbReference type="ARBA" id="ARBA00004651"/>
    </source>
</evidence>
<keyword evidence="3 6" id="KW-0812">Transmembrane</keyword>
<keyword evidence="5 6" id="KW-0472">Membrane</keyword>
<comment type="caution">
    <text evidence="7">The sequence shown here is derived from an EMBL/GenBank/DDBJ whole genome shotgun (WGS) entry which is preliminary data.</text>
</comment>
<dbReference type="InterPro" id="IPR050833">
    <property type="entry name" value="Poly_Biosynth_Transport"/>
</dbReference>
<dbReference type="STRING" id="1189619.pgond44_13387"/>
<feature type="transmembrane region" description="Helical" evidence="6">
    <location>
        <begin position="336"/>
        <end position="355"/>
    </location>
</feature>
<keyword evidence="2" id="KW-1003">Cell membrane</keyword>
<keyword evidence="4 6" id="KW-1133">Transmembrane helix</keyword>
<reference evidence="7 8" key="1">
    <citation type="journal article" date="2014" name="Genome Biol. Evol.">
        <title>Extensive gene acquisition in the extremely psychrophilic bacterial species Psychroflexus torquis and the link to sea-ice ecosystem specialism.</title>
        <authorList>
            <person name="Feng S."/>
            <person name="Powell S.M."/>
            <person name="Wilson R."/>
            <person name="Bowman J.P."/>
        </authorList>
    </citation>
    <scope>NUCLEOTIDE SEQUENCE [LARGE SCALE GENOMIC DNA]</scope>
    <source>
        <strain evidence="7 8">ACAM 44</strain>
    </source>
</reference>
<evidence type="ECO:0000313" key="8">
    <source>
        <dbReference type="Proteomes" id="UP000012317"/>
    </source>
</evidence>
<feature type="transmembrane region" description="Helical" evidence="6">
    <location>
        <begin position="376"/>
        <end position="395"/>
    </location>
</feature>
<evidence type="ECO:0000256" key="3">
    <source>
        <dbReference type="ARBA" id="ARBA00022692"/>
    </source>
</evidence>
<proteinExistence type="predicted"/>
<dbReference type="PANTHER" id="PTHR30250">
    <property type="entry name" value="PST FAMILY PREDICTED COLANIC ACID TRANSPORTER"/>
    <property type="match status" value="1"/>
</dbReference>
<protein>
    <submittedName>
        <fullName evidence="7">Uncharacterized protein</fullName>
    </submittedName>
</protein>
<accession>N1WWE6</accession>
<feature type="transmembrane region" description="Helical" evidence="6">
    <location>
        <begin position="401"/>
        <end position="419"/>
    </location>
</feature>
<feature type="transmembrane region" description="Helical" evidence="6">
    <location>
        <begin position="233"/>
        <end position="254"/>
    </location>
</feature>
<dbReference type="Proteomes" id="UP000012317">
    <property type="component" value="Unassembled WGS sequence"/>
</dbReference>
<feature type="transmembrane region" description="Helical" evidence="6">
    <location>
        <begin position="260"/>
        <end position="280"/>
    </location>
</feature>
<evidence type="ECO:0000256" key="2">
    <source>
        <dbReference type="ARBA" id="ARBA00022475"/>
    </source>
</evidence>
<dbReference type="EMBL" id="APLF01000018">
    <property type="protein sequence ID" value="EMY80183.1"/>
    <property type="molecule type" value="Genomic_DNA"/>
</dbReference>
<name>N1WWE6_9FLAO</name>
<feature type="transmembrane region" description="Helical" evidence="6">
    <location>
        <begin position="48"/>
        <end position="70"/>
    </location>
</feature>
<evidence type="ECO:0000256" key="4">
    <source>
        <dbReference type="ARBA" id="ARBA00022989"/>
    </source>
</evidence>
<dbReference type="eggNOG" id="COG2244">
    <property type="taxonomic scope" value="Bacteria"/>
</dbReference>
<evidence type="ECO:0000256" key="6">
    <source>
        <dbReference type="SAM" id="Phobius"/>
    </source>
</evidence>
<dbReference type="AlphaFoldDB" id="N1WWE6"/>
<comment type="subcellular location">
    <subcellularLocation>
        <location evidence="1">Cell membrane</location>
        <topology evidence="1">Multi-pass membrane protein</topology>
    </subcellularLocation>
</comment>
<feature type="transmembrane region" description="Helical" evidence="6">
    <location>
        <begin position="133"/>
        <end position="153"/>
    </location>
</feature>
<gene>
    <name evidence="7" type="ORF">pgond44_13387</name>
</gene>
<dbReference type="RefSeq" id="WP_003443679.1">
    <property type="nucleotide sequence ID" value="NZ_APLF01000018.1"/>
</dbReference>
<dbReference type="GO" id="GO:0005886">
    <property type="term" value="C:plasma membrane"/>
    <property type="evidence" value="ECO:0007669"/>
    <property type="project" value="UniProtKB-SubCell"/>
</dbReference>
<dbReference type="Pfam" id="PF01943">
    <property type="entry name" value="Polysacc_synt"/>
    <property type="match status" value="1"/>
</dbReference>
<organism evidence="7 8">
    <name type="scientific">Psychroflexus gondwanensis ACAM 44</name>
    <dbReference type="NCBI Taxonomy" id="1189619"/>
    <lineage>
        <taxon>Bacteria</taxon>
        <taxon>Pseudomonadati</taxon>
        <taxon>Bacteroidota</taxon>
        <taxon>Flavobacteriia</taxon>
        <taxon>Flavobacteriales</taxon>
        <taxon>Flavobacteriaceae</taxon>
        <taxon>Psychroflexus</taxon>
    </lineage>
</organism>
<sequence>MKRKIKNIFNNSDFNELLSKGLSFLLIRIVGTLLSFVFTIYVTNKFGGNSWGLIALGFSIFTILSIFGRLGLDSNLVKFYSQDKNLNDTGVFYRSWVKAFLFSSLLSFIIHIYDETLVNKVFLEPKPELLPYLDWLLPSIPFWSTVFISAAIMRARKMNRAFAFYTLVGRFGILLLILLVLAQESSVFVIKVHFFGLVCLSLISLIHSSIVLNKPSFKTNQNSWLFVKESFPMMLSSSILVLMSWMDTFVMGVFQDESEVGIYSVAVKVTTLATFSLQAINSILAPKIAKSYAEGEVDSYSKLIKLSTKLNFLITIIVVGLIVTFSPLLLGLFGNGFLAGTSVLIILCVGQLINSMSGSVGTVMQMTGKQNTFQNLMVLALFINLVLTLCLTPIYGGNGAAISTVVSMIFWNITGAAYLKNKGIQTYFNPFKDFKFNF</sequence>
<feature type="transmembrane region" description="Helical" evidence="6">
    <location>
        <begin position="21"/>
        <end position="42"/>
    </location>
</feature>
<dbReference type="PANTHER" id="PTHR30250:SF11">
    <property type="entry name" value="O-ANTIGEN TRANSPORTER-RELATED"/>
    <property type="match status" value="1"/>
</dbReference>
<feature type="transmembrane region" description="Helical" evidence="6">
    <location>
        <begin position="162"/>
        <end position="182"/>
    </location>
</feature>
<evidence type="ECO:0000256" key="5">
    <source>
        <dbReference type="ARBA" id="ARBA00023136"/>
    </source>
</evidence>
<evidence type="ECO:0000313" key="7">
    <source>
        <dbReference type="EMBL" id="EMY80183.1"/>
    </source>
</evidence>
<feature type="transmembrane region" description="Helical" evidence="6">
    <location>
        <begin position="310"/>
        <end position="330"/>
    </location>
</feature>